<name>C5LZQ6_PERM5</name>
<gene>
    <name evidence="2" type="ORF">Pmar_PMAR004462</name>
</gene>
<evidence type="ECO:0000313" key="3">
    <source>
        <dbReference type="Proteomes" id="UP000007800"/>
    </source>
</evidence>
<dbReference type="RefSeq" id="XP_002765007.1">
    <property type="nucleotide sequence ID" value="XM_002764961.1"/>
</dbReference>
<evidence type="ECO:0000256" key="1">
    <source>
        <dbReference type="SAM" id="MobiDB-lite"/>
    </source>
</evidence>
<dbReference type="InParanoid" id="C5LZQ6"/>
<dbReference type="Proteomes" id="UP000007800">
    <property type="component" value="Unassembled WGS sequence"/>
</dbReference>
<sequence length="338" mass="37274">MKDRARLFKSSPMTAHPSAAQAFNINEPRPSSISTTSQTHVTTSLKHHLPQIHSLLLPNRTPTARPEAIPSELRLPSLTPPRAIPDSGAGLCYANTSHLQKLANADPKIEIIWQDPTPQDRSPGCANGSRINIDKIAILTVYSPKRKIGTKRLRVHCASQLVPEFILGVSERPGGYSTEVTGPYEIVGPAGLNHYAVKGSDDRLPLHQLRPLHLDASIRRGLPFQVEHVGSIINENKLIIIPRPNLQSGDTVLYEIKESDQSYFYDCATVVTNNLTAATLKVHLMKVDASGRWYPSNEEKTIPYRTLVATGFTLTQQGRVPVKILRMLSIASVNEREG</sequence>
<feature type="compositionally biased region" description="Polar residues" evidence="1">
    <location>
        <begin position="21"/>
        <end position="37"/>
    </location>
</feature>
<keyword evidence="3" id="KW-1185">Reference proteome</keyword>
<dbReference type="AlphaFoldDB" id="C5LZQ6"/>
<reference evidence="2 3" key="1">
    <citation type="submission" date="2008-07" db="EMBL/GenBank/DDBJ databases">
        <authorList>
            <person name="El-Sayed N."/>
            <person name="Caler E."/>
            <person name="Inman J."/>
            <person name="Amedeo P."/>
            <person name="Hass B."/>
            <person name="Wortman J."/>
        </authorList>
    </citation>
    <scope>NUCLEOTIDE SEQUENCE [LARGE SCALE GENOMIC DNA]</scope>
    <source>
        <strain evidence="3">ATCC 50983 / TXsc</strain>
    </source>
</reference>
<feature type="region of interest" description="Disordered" evidence="1">
    <location>
        <begin position="1"/>
        <end position="37"/>
    </location>
</feature>
<dbReference type="GeneID" id="9037104"/>
<protein>
    <submittedName>
        <fullName evidence="2">Uncharacterized protein</fullName>
    </submittedName>
</protein>
<organism evidence="3">
    <name type="scientific">Perkinsus marinus (strain ATCC 50983 / TXsc)</name>
    <dbReference type="NCBI Taxonomy" id="423536"/>
    <lineage>
        <taxon>Eukaryota</taxon>
        <taxon>Sar</taxon>
        <taxon>Alveolata</taxon>
        <taxon>Perkinsozoa</taxon>
        <taxon>Perkinsea</taxon>
        <taxon>Perkinsida</taxon>
        <taxon>Perkinsidae</taxon>
        <taxon>Perkinsus</taxon>
    </lineage>
</organism>
<dbReference type="EMBL" id="GG686971">
    <property type="protein sequence ID" value="EEQ97724.1"/>
    <property type="molecule type" value="Genomic_DNA"/>
</dbReference>
<evidence type="ECO:0000313" key="2">
    <source>
        <dbReference type="EMBL" id="EEQ97724.1"/>
    </source>
</evidence>
<accession>C5LZQ6</accession>
<proteinExistence type="predicted"/>